<dbReference type="EMBL" id="JABCJJ010000016">
    <property type="protein sequence ID" value="NMR20717.1"/>
    <property type="molecule type" value="Genomic_DNA"/>
</dbReference>
<dbReference type="PANTHER" id="PTHR43811:SF19">
    <property type="entry name" value="39 KDA FK506-BINDING NUCLEAR PROTEIN"/>
    <property type="match status" value="1"/>
</dbReference>
<dbReference type="InterPro" id="IPR001179">
    <property type="entry name" value="PPIase_FKBP_dom"/>
</dbReference>
<feature type="chain" id="PRO_5038341751" description="Peptidyl-prolyl cis-trans isomerase" evidence="7">
    <location>
        <begin position="21"/>
        <end position="294"/>
    </location>
</feature>
<evidence type="ECO:0000256" key="5">
    <source>
        <dbReference type="PROSITE-ProRule" id="PRU00277"/>
    </source>
</evidence>
<accession>A0A7Y0QIW3</accession>
<evidence type="ECO:0000256" key="1">
    <source>
        <dbReference type="ARBA" id="ARBA00000971"/>
    </source>
</evidence>
<dbReference type="PROSITE" id="PS51257">
    <property type="entry name" value="PROKAR_LIPOPROTEIN"/>
    <property type="match status" value="1"/>
</dbReference>
<comment type="similarity">
    <text evidence="2 6">Belongs to the FKBP-type PPIase family.</text>
</comment>
<evidence type="ECO:0000256" key="4">
    <source>
        <dbReference type="ARBA" id="ARBA00023235"/>
    </source>
</evidence>
<evidence type="ECO:0000259" key="8">
    <source>
        <dbReference type="PROSITE" id="PS50059"/>
    </source>
</evidence>
<keyword evidence="4 5" id="KW-0413">Isomerase</keyword>
<dbReference type="PANTHER" id="PTHR43811">
    <property type="entry name" value="FKBP-TYPE PEPTIDYL-PROLYL CIS-TRANS ISOMERASE FKPA"/>
    <property type="match status" value="1"/>
</dbReference>
<keyword evidence="7" id="KW-0732">Signal</keyword>
<organism evidence="9 10">
    <name type="scientific">Cellulomonas fimi</name>
    <dbReference type="NCBI Taxonomy" id="1708"/>
    <lineage>
        <taxon>Bacteria</taxon>
        <taxon>Bacillati</taxon>
        <taxon>Actinomycetota</taxon>
        <taxon>Actinomycetes</taxon>
        <taxon>Micrococcales</taxon>
        <taxon>Cellulomonadaceae</taxon>
        <taxon>Cellulomonas</taxon>
    </lineage>
</organism>
<evidence type="ECO:0000256" key="2">
    <source>
        <dbReference type="ARBA" id="ARBA00006577"/>
    </source>
</evidence>
<dbReference type="SUPFAM" id="SSF54534">
    <property type="entry name" value="FKBP-like"/>
    <property type="match status" value="2"/>
</dbReference>
<proteinExistence type="inferred from homology"/>
<dbReference type="Pfam" id="PF00254">
    <property type="entry name" value="FKBP_C"/>
    <property type="match status" value="1"/>
</dbReference>
<feature type="signal peptide" evidence="7">
    <location>
        <begin position="1"/>
        <end position="20"/>
    </location>
</feature>
<name>A0A7Y0QIW3_CELFI</name>
<dbReference type="AlphaFoldDB" id="A0A7Y0QIW3"/>
<comment type="catalytic activity">
    <reaction evidence="1 5 6">
        <text>[protein]-peptidylproline (omega=180) = [protein]-peptidylproline (omega=0)</text>
        <dbReference type="Rhea" id="RHEA:16237"/>
        <dbReference type="Rhea" id="RHEA-COMP:10747"/>
        <dbReference type="Rhea" id="RHEA-COMP:10748"/>
        <dbReference type="ChEBI" id="CHEBI:83833"/>
        <dbReference type="ChEBI" id="CHEBI:83834"/>
        <dbReference type="EC" id="5.2.1.8"/>
    </reaction>
</comment>
<keyword evidence="3 5" id="KW-0697">Rotamase</keyword>
<comment type="caution">
    <text evidence="9">The sequence shown here is derived from an EMBL/GenBank/DDBJ whole genome shotgun (WGS) entry which is preliminary data.</text>
</comment>
<evidence type="ECO:0000256" key="6">
    <source>
        <dbReference type="RuleBase" id="RU003915"/>
    </source>
</evidence>
<evidence type="ECO:0000256" key="7">
    <source>
        <dbReference type="SAM" id="SignalP"/>
    </source>
</evidence>
<dbReference type="RefSeq" id="WP_169325095.1">
    <property type="nucleotide sequence ID" value="NZ_JABCJJ010000016.1"/>
</dbReference>
<dbReference type="GO" id="GO:0003755">
    <property type="term" value="F:peptidyl-prolyl cis-trans isomerase activity"/>
    <property type="evidence" value="ECO:0007669"/>
    <property type="project" value="UniProtKB-UniRule"/>
</dbReference>
<evidence type="ECO:0000256" key="3">
    <source>
        <dbReference type="ARBA" id="ARBA00023110"/>
    </source>
</evidence>
<gene>
    <name evidence="9" type="ORF">HIR71_10895</name>
</gene>
<keyword evidence="10" id="KW-1185">Reference proteome</keyword>
<protein>
    <recommendedName>
        <fullName evidence="6">Peptidyl-prolyl cis-trans isomerase</fullName>
        <ecNumber evidence="6">5.2.1.8</ecNumber>
    </recommendedName>
</protein>
<dbReference type="EC" id="5.2.1.8" evidence="6"/>
<evidence type="ECO:0000313" key="9">
    <source>
        <dbReference type="EMBL" id="NMR20717.1"/>
    </source>
</evidence>
<evidence type="ECO:0000313" key="10">
    <source>
        <dbReference type="Proteomes" id="UP000562124"/>
    </source>
</evidence>
<sequence length="294" mass="29995">MRRLLAAALGSALGAVVLLAGCTASDGAPPEVQVTGEAGRAPVLGYAPPLTITRATSEVVWPGAGPRLVDGGPVLLDYRLENARDGSLVEETYSHVPTPFTLTPENVSEDLYDALSGQSVGARILLLVPATSNTSSFASVMVVDVLPTRAWGEPVEPREGLPAVTLGDGGEPAIAAPQGEPPNQLVVQALIKGDGAQVEEGATVTVQYTGVRWSDGSPYDSSWQQGGPKSFDLGTGVLPGLADGLVEQTVGSQVMLVIPPSAGGAVGAEEDTLVLVVDILAASNPSDRAAEQEG</sequence>
<dbReference type="Proteomes" id="UP000562124">
    <property type="component" value="Unassembled WGS sequence"/>
</dbReference>
<dbReference type="Gene3D" id="3.10.50.40">
    <property type="match status" value="1"/>
</dbReference>
<dbReference type="PROSITE" id="PS50059">
    <property type="entry name" value="FKBP_PPIASE"/>
    <property type="match status" value="1"/>
</dbReference>
<dbReference type="InterPro" id="IPR046357">
    <property type="entry name" value="PPIase_dom_sf"/>
</dbReference>
<reference evidence="9 10" key="1">
    <citation type="submission" date="2020-04" db="EMBL/GenBank/DDBJ databases">
        <title>Sequencing and Assembly of C. fimi.</title>
        <authorList>
            <person name="Ramsey A.R."/>
        </authorList>
    </citation>
    <scope>NUCLEOTIDE SEQUENCE [LARGE SCALE GENOMIC DNA]</scope>
    <source>
        <strain evidence="9 10">SB</strain>
    </source>
</reference>
<feature type="domain" description="PPIase FKBP-type" evidence="8">
    <location>
        <begin position="201"/>
        <end position="263"/>
    </location>
</feature>